<organism evidence="1 2">
    <name type="scientific">Streptomyces pratisoli</name>
    <dbReference type="NCBI Taxonomy" id="3139917"/>
    <lineage>
        <taxon>Bacteria</taxon>
        <taxon>Bacillati</taxon>
        <taxon>Actinomycetota</taxon>
        <taxon>Actinomycetes</taxon>
        <taxon>Kitasatosporales</taxon>
        <taxon>Streptomycetaceae</taxon>
        <taxon>Streptomyces</taxon>
    </lineage>
</organism>
<dbReference type="Proteomes" id="UP001375539">
    <property type="component" value="Unassembled WGS sequence"/>
</dbReference>
<protein>
    <submittedName>
        <fullName evidence="1">Molybdopterin dinucleotide binding domain-containing protein</fullName>
    </submittedName>
</protein>
<comment type="caution">
    <text evidence="1">The sequence shown here is derived from an EMBL/GenBank/DDBJ whole genome shotgun (WGS) entry which is preliminary data.</text>
</comment>
<accession>A0ACC6QBC3</accession>
<gene>
    <name evidence="1" type="ORF">WKI58_03450</name>
</gene>
<name>A0ACC6QBC3_9ACTN</name>
<evidence type="ECO:0000313" key="2">
    <source>
        <dbReference type="Proteomes" id="UP001375539"/>
    </source>
</evidence>
<reference evidence="1" key="1">
    <citation type="submission" date="2024-03" db="EMBL/GenBank/DDBJ databases">
        <title>Novel Streptomyces species of biotechnological and ecological value are a feature of Machair soil.</title>
        <authorList>
            <person name="Prole J.R."/>
            <person name="Goodfellow M."/>
            <person name="Allenby N."/>
            <person name="Ward A.C."/>
        </authorList>
    </citation>
    <scope>NUCLEOTIDE SEQUENCE</scope>
    <source>
        <strain evidence="1">MS1.AVA.4</strain>
    </source>
</reference>
<sequence length="181" mass="19411">MVSVGPADRFDAFRALADRRRRPGDRLIESLAEAGAGTTDRPETLARIWEAVGRAYANGHLGASVHGTDTTLNVQVVEGAGSSSRGRAQLWSPSRLAIRAVSAPATYAVRYDVLDSALVAVEIRHGRARLIARISEQTAPGQVFSSFHFPASGVNRLTSDRVDTVTSCPEYKVTAVRVVVP</sequence>
<keyword evidence="2" id="KW-1185">Reference proteome</keyword>
<dbReference type="EMBL" id="JBBKAI010000002">
    <property type="protein sequence ID" value="MEJ8655590.1"/>
    <property type="molecule type" value="Genomic_DNA"/>
</dbReference>
<proteinExistence type="predicted"/>
<evidence type="ECO:0000313" key="1">
    <source>
        <dbReference type="EMBL" id="MEJ8655590.1"/>
    </source>
</evidence>